<dbReference type="STRING" id="3885.V7B8H3"/>
<accession>V7B8H3</accession>
<gene>
    <name evidence="1" type="ORF">PHAVU_008G171200g</name>
</gene>
<dbReference type="EMBL" id="CM002295">
    <property type="protein sequence ID" value="ESW13138.1"/>
    <property type="molecule type" value="Genomic_DNA"/>
</dbReference>
<reference evidence="2" key="1">
    <citation type="journal article" date="2014" name="Nat. Genet.">
        <title>A reference genome for common bean and genome-wide analysis of dual domestications.</title>
        <authorList>
            <person name="Schmutz J."/>
            <person name="McClean P.E."/>
            <person name="Mamidi S."/>
            <person name="Wu G.A."/>
            <person name="Cannon S.B."/>
            <person name="Grimwood J."/>
            <person name="Jenkins J."/>
            <person name="Shu S."/>
            <person name="Song Q."/>
            <person name="Chavarro C."/>
            <person name="Torres-Torres M."/>
            <person name="Geffroy V."/>
            <person name="Moghaddam S.M."/>
            <person name="Gao D."/>
            <person name="Abernathy B."/>
            <person name="Barry K."/>
            <person name="Blair M."/>
            <person name="Brick M.A."/>
            <person name="Chovatia M."/>
            <person name="Gepts P."/>
            <person name="Goodstein D.M."/>
            <person name="Gonzales M."/>
            <person name="Hellsten U."/>
            <person name="Hyten D.L."/>
            <person name="Jia G."/>
            <person name="Kelly J.D."/>
            <person name="Kudrna D."/>
            <person name="Lee R."/>
            <person name="Richard M.M."/>
            <person name="Miklas P.N."/>
            <person name="Osorno J.M."/>
            <person name="Rodrigues J."/>
            <person name="Thareau V."/>
            <person name="Urrea C.A."/>
            <person name="Wang M."/>
            <person name="Yu Y."/>
            <person name="Zhang M."/>
            <person name="Wing R.A."/>
            <person name="Cregan P.B."/>
            <person name="Rokhsar D.S."/>
            <person name="Jackson S.A."/>
        </authorList>
    </citation>
    <scope>NUCLEOTIDE SEQUENCE [LARGE SCALE GENOMIC DNA]</scope>
    <source>
        <strain evidence="2">cv. G19833</strain>
    </source>
</reference>
<evidence type="ECO:0000313" key="2">
    <source>
        <dbReference type="Proteomes" id="UP000000226"/>
    </source>
</evidence>
<evidence type="ECO:0000313" key="1">
    <source>
        <dbReference type="EMBL" id="ESW13138.1"/>
    </source>
</evidence>
<dbReference type="AlphaFoldDB" id="V7B8H3"/>
<dbReference type="Proteomes" id="UP000000226">
    <property type="component" value="Chromosome 8"/>
</dbReference>
<proteinExistence type="predicted"/>
<organism evidence="1 2">
    <name type="scientific">Phaseolus vulgaris</name>
    <name type="common">Kidney bean</name>
    <name type="synonym">French bean</name>
    <dbReference type="NCBI Taxonomy" id="3885"/>
    <lineage>
        <taxon>Eukaryota</taxon>
        <taxon>Viridiplantae</taxon>
        <taxon>Streptophyta</taxon>
        <taxon>Embryophyta</taxon>
        <taxon>Tracheophyta</taxon>
        <taxon>Spermatophyta</taxon>
        <taxon>Magnoliopsida</taxon>
        <taxon>eudicotyledons</taxon>
        <taxon>Gunneridae</taxon>
        <taxon>Pentapetalae</taxon>
        <taxon>rosids</taxon>
        <taxon>fabids</taxon>
        <taxon>Fabales</taxon>
        <taxon>Fabaceae</taxon>
        <taxon>Papilionoideae</taxon>
        <taxon>50 kb inversion clade</taxon>
        <taxon>NPAAA clade</taxon>
        <taxon>indigoferoid/millettioid clade</taxon>
        <taxon>Phaseoleae</taxon>
        <taxon>Phaseolus</taxon>
    </lineage>
</organism>
<dbReference type="Gramene" id="ESW13138">
    <property type="protein sequence ID" value="ESW13138"/>
    <property type="gene ID" value="PHAVU_008G171200g"/>
</dbReference>
<sequence>MFNGPRSNTRHKRMREIDKNVFVTKCVKFFSLWHENVKNYAWHQFKVVMVNDKLEVCTTLTCFLFIMKFCLNWLNDLVTHNFLSTH</sequence>
<protein>
    <submittedName>
        <fullName evidence="1">Uncharacterized protein</fullName>
    </submittedName>
</protein>
<keyword evidence="2" id="KW-1185">Reference proteome</keyword>
<dbReference type="OMA" id="CTTLTCF"/>
<name>V7B8H3_PHAVU</name>